<evidence type="ECO:0000256" key="3">
    <source>
        <dbReference type="ARBA" id="ARBA00022475"/>
    </source>
</evidence>
<reference evidence="9 10" key="1">
    <citation type="submission" date="2019-02" db="EMBL/GenBank/DDBJ databases">
        <title>Paenibacillus sp. nov., isolated from surface-sterilized tissue of Thalictrum simplex L.</title>
        <authorList>
            <person name="Tuo L."/>
        </authorList>
    </citation>
    <scope>NUCLEOTIDE SEQUENCE [LARGE SCALE GENOMIC DNA]</scope>
    <source>
        <strain evidence="9 10">N2SHLJ1</strain>
    </source>
</reference>
<dbReference type="InterPro" id="IPR000515">
    <property type="entry name" value="MetI-like"/>
</dbReference>
<dbReference type="RefSeq" id="WP_131016543.1">
    <property type="nucleotide sequence ID" value="NZ_SIRE01000021.1"/>
</dbReference>
<evidence type="ECO:0000256" key="5">
    <source>
        <dbReference type="ARBA" id="ARBA00022989"/>
    </source>
</evidence>
<keyword evidence="4 7" id="KW-0812">Transmembrane</keyword>
<feature type="domain" description="ABC transmembrane type-1" evidence="8">
    <location>
        <begin position="76"/>
        <end position="267"/>
    </location>
</feature>
<evidence type="ECO:0000256" key="2">
    <source>
        <dbReference type="ARBA" id="ARBA00022448"/>
    </source>
</evidence>
<dbReference type="GO" id="GO:0005886">
    <property type="term" value="C:plasma membrane"/>
    <property type="evidence" value="ECO:0007669"/>
    <property type="project" value="UniProtKB-SubCell"/>
</dbReference>
<organism evidence="9 10">
    <name type="scientific">Paenibacillus thalictri</name>
    <dbReference type="NCBI Taxonomy" id="2527873"/>
    <lineage>
        <taxon>Bacteria</taxon>
        <taxon>Bacillati</taxon>
        <taxon>Bacillota</taxon>
        <taxon>Bacilli</taxon>
        <taxon>Bacillales</taxon>
        <taxon>Paenibacillaceae</taxon>
        <taxon>Paenibacillus</taxon>
    </lineage>
</organism>
<dbReference type="SUPFAM" id="SSF161098">
    <property type="entry name" value="MetI-like"/>
    <property type="match status" value="1"/>
</dbReference>
<keyword evidence="3" id="KW-1003">Cell membrane</keyword>
<dbReference type="CDD" id="cd06261">
    <property type="entry name" value="TM_PBP2"/>
    <property type="match status" value="1"/>
</dbReference>
<gene>
    <name evidence="9" type="ORF">EYB31_26905</name>
</gene>
<dbReference type="GO" id="GO:0055085">
    <property type="term" value="P:transmembrane transport"/>
    <property type="evidence" value="ECO:0007669"/>
    <property type="project" value="InterPro"/>
</dbReference>
<evidence type="ECO:0000313" key="10">
    <source>
        <dbReference type="Proteomes" id="UP000293142"/>
    </source>
</evidence>
<dbReference type="OrthoDB" id="187395at2"/>
<dbReference type="AlphaFoldDB" id="A0A4Q9DKR4"/>
<dbReference type="PANTHER" id="PTHR43744">
    <property type="entry name" value="ABC TRANSPORTER PERMEASE PROTEIN MG189-RELATED-RELATED"/>
    <property type="match status" value="1"/>
</dbReference>
<comment type="caution">
    <text evidence="9">The sequence shown here is derived from an EMBL/GenBank/DDBJ whole genome shotgun (WGS) entry which is preliminary data.</text>
</comment>
<keyword evidence="10" id="KW-1185">Reference proteome</keyword>
<keyword evidence="6 7" id="KW-0472">Membrane</keyword>
<comment type="similarity">
    <text evidence="7">Belongs to the binding-protein-dependent transport system permease family.</text>
</comment>
<proteinExistence type="inferred from homology"/>
<dbReference type="EMBL" id="SIRE01000021">
    <property type="protein sequence ID" value="TBL73310.1"/>
    <property type="molecule type" value="Genomic_DNA"/>
</dbReference>
<dbReference type="Proteomes" id="UP000293142">
    <property type="component" value="Unassembled WGS sequence"/>
</dbReference>
<sequence length="282" mass="31957">MENRMMLSAKIHWITCIKYALLTFHAILTIVPLLWIFSNSFRSNEEIFASGKLLPEKFDWSNYVHVFKDTNIPLAFYNSLTITLISLAGLLVCVIPCAYALSRFKFKGAHTLYMFFAMAVFIPNVTILASTFKLYQQLGLLGDRYSIAFTYISHQLPFCVFLLVSFMRVIPVALEEAAIIDGCGVWQMFYRIVLPMSQNGIVTISILSFVAIWNDYIFALIMLPNQKFRTLTVAVAYAKSEFVVDYGMMSAAIIIAVIPMILFYMIMKERLISGMVAGSVKG</sequence>
<name>A0A4Q9DKR4_9BACL</name>
<evidence type="ECO:0000259" key="8">
    <source>
        <dbReference type="PROSITE" id="PS50928"/>
    </source>
</evidence>
<evidence type="ECO:0000256" key="7">
    <source>
        <dbReference type="RuleBase" id="RU363032"/>
    </source>
</evidence>
<evidence type="ECO:0000256" key="6">
    <source>
        <dbReference type="ARBA" id="ARBA00023136"/>
    </source>
</evidence>
<accession>A0A4Q9DKR4</accession>
<feature type="transmembrane region" description="Helical" evidence="7">
    <location>
        <begin position="201"/>
        <end position="223"/>
    </location>
</feature>
<dbReference type="PROSITE" id="PS50928">
    <property type="entry name" value="ABC_TM1"/>
    <property type="match status" value="1"/>
</dbReference>
<feature type="transmembrane region" description="Helical" evidence="7">
    <location>
        <begin position="155"/>
        <end position="180"/>
    </location>
</feature>
<evidence type="ECO:0000313" key="9">
    <source>
        <dbReference type="EMBL" id="TBL73310.1"/>
    </source>
</evidence>
<dbReference type="InterPro" id="IPR035906">
    <property type="entry name" value="MetI-like_sf"/>
</dbReference>
<feature type="transmembrane region" description="Helical" evidence="7">
    <location>
        <begin position="12"/>
        <end position="37"/>
    </location>
</feature>
<protein>
    <submittedName>
        <fullName evidence="9">Carbohydrate ABC transporter permease</fullName>
    </submittedName>
</protein>
<keyword evidence="5 7" id="KW-1133">Transmembrane helix</keyword>
<evidence type="ECO:0000256" key="4">
    <source>
        <dbReference type="ARBA" id="ARBA00022692"/>
    </source>
</evidence>
<feature type="transmembrane region" description="Helical" evidence="7">
    <location>
        <begin position="113"/>
        <end position="135"/>
    </location>
</feature>
<keyword evidence="2 7" id="KW-0813">Transport</keyword>
<dbReference type="Gene3D" id="1.10.3720.10">
    <property type="entry name" value="MetI-like"/>
    <property type="match status" value="1"/>
</dbReference>
<comment type="subcellular location">
    <subcellularLocation>
        <location evidence="1 7">Cell membrane</location>
        <topology evidence="1 7">Multi-pass membrane protein</topology>
    </subcellularLocation>
</comment>
<feature type="transmembrane region" description="Helical" evidence="7">
    <location>
        <begin position="75"/>
        <end position="101"/>
    </location>
</feature>
<evidence type="ECO:0000256" key="1">
    <source>
        <dbReference type="ARBA" id="ARBA00004651"/>
    </source>
</evidence>
<dbReference type="Pfam" id="PF00528">
    <property type="entry name" value="BPD_transp_1"/>
    <property type="match status" value="1"/>
</dbReference>
<feature type="transmembrane region" description="Helical" evidence="7">
    <location>
        <begin position="243"/>
        <end position="266"/>
    </location>
</feature>
<dbReference type="PANTHER" id="PTHR43744:SF8">
    <property type="entry name" value="SN-GLYCEROL-3-PHOSPHATE TRANSPORT SYSTEM PERMEASE PROTEIN UGPE"/>
    <property type="match status" value="1"/>
</dbReference>